<keyword evidence="7" id="KW-0653">Protein transport</keyword>
<dbReference type="Gene3D" id="3.30.420.270">
    <property type="match status" value="1"/>
</dbReference>
<evidence type="ECO:0000256" key="6">
    <source>
        <dbReference type="ARBA" id="ARBA00023136"/>
    </source>
</evidence>
<keyword evidence="3" id="KW-1003">Cell membrane</keyword>
<keyword evidence="7" id="KW-0813">Transport</keyword>
<comment type="similarity">
    <text evidence="2 7">Belongs to the ExbD/TolR family.</text>
</comment>
<proteinExistence type="inferred from homology"/>
<evidence type="ECO:0000256" key="3">
    <source>
        <dbReference type="ARBA" id="ARBA00022475"/>
    </source>
</evidence>
<evidence type="ECO:0000313" key="8">
    <source>
        <dbReference type="EMBL" id="GAA4037188.1"/>
    </source>
</evidence>
<dbReference type="PANTHER" id="PTHR30558">
    <property type="entry name" value="EXBD MEMBRANE COMPONENT OF PMF-DRIVEN MACROMOLECULE IMPORT SYSTEM"/>
    <property type="match status" value="1"/>
</dbReference>
<keyword evidence="9" id="KW-1185">Reference proteome</keyword>
<evidence type="ECO:0000313" key="9">
    <source>
        <dbReference type="Proteomes" id="UP001424459"/>
    </source>
</evidence>
<dbReference type="RefSeq" id="WP_344696672.1">
    <property type="nucleotide sequence ID" value="NZ_BAABBR010000001.1"/>
</dbReference>
<dbReference type="Proteomes" id="UP001424459">
    <property type="component" value="Unassembled WGS sequence"/>
</dbReference>
<evidence type="ECO:0000256" key="4">
    <source>
        <dbReference type="ARBA" id="ARBA00022692"/>
    </source>
</evidence>
<name>A0ABP7U734_9SPHN</name>
<evidence type="ECO:0000256" key="5">
    <source>
        <dbReference type="ARBA" id="ARBA00022989"/>
    </source>
</evidence>
<keyword evidence="4 7" id="KW-0812">Transmembrane</keyword>
<organism evidence="8 9">
    <name type="scientific">Sphingomonas rosea</name>
    <dbReference type="NCBI Taxonomy" id="335605"/>
    <lineage>
        <taxon>Bacteria</taxon>
        <taxon>Pseudomonadati</taxon>
        <taxon>Pseudomonadota</taxon>
        <taxon>Alphaproteobacteria</taxon>
        <taxon>Sphingomonadales</taxon>
        <taxon>Sphingomonadaceae</taxon>
        <taxon>Sphingomonas</taxon>
    </lineage>
</organism>
<evidence type="ECO:0008006" key="10">
    <source>
        <dbReference type="Google" id="ProtNLM"/>
    </source>
</evidence>
<comment type="subcellular location">
    <subcellularLocation>
        <location evidence="1">Cell membrane</location>
        <topology evidence="1">Single-pass membrane protein</topology>
    </subcellularLocation>
    <subcellularLocation>
        <location evidence="7">Cell membrane</location>
        <topology evidence="7">Single-pass type II membrane protein</topology>
    </subcellularLocation>
</comment>
<reference evidence="9" key="1">
    <citation type="journal article" date="2019" name="Int. J. Syst. Evol. Microbiol.">
        <title>The Global Catalogue of Microorganisms (GCM) 10K type strain sequencing project: providing services to taxonomists for standard genome sequencing and annotation.</title>
        <authorList>
            <consortium name="The Broad Institute Genomics Platform"/>
            <consortium name="The Broad Institute Genome Sequencing Center for Infectious Disease"/>
            <person name="Wu L."/>
            <person name="Ma J."/>
        </authorList>
    </citation>
    <scope>NUCLEOTIDE SEQUENCE [LARGE SCALE GENOMIC DNA]</scope>
    <source>
        <strain evidence="9">JCM 17564</strain>
    </source>
</reference>
<evidence type="ECO:0000256" key="7">
    <source>
        <dbReference type="RuleBase" id="RU003879"/>
    </source>
</evidence>
<evidence type="ECO:0000256" key="1">
    <source>
        <dbReference type="ARBA" id="ARBA00004162"/>
    </source>
</evidence>
<keyword evidence="6" id="KW-0472">Membrane</keyword>
<dbReference type="PANTHER" id="PTHR30558:SF7">
    <property type="entry name" value="TOL-PAL SYSTEM PROTEIN TOLR"/>
    <property type="match status" value="1"/>
</dbReference>
<accession>A0ABP7U734</accession>
<keyword evidence="5" id="KW-1133">Transmembrane helix</keyword>
<evidence type="ECO:0000256" key="2">
    <source>
        <dbReference type="ARBA" id="ARBA00005811"/>
    </source>
</evidence>
<protein>
    <recommendedName>
        <fullName evidence="10">Biopolymer transporter ExbD</fullName>
    </recommendedName>
</protein>
<gene>
    <name evidence="8" type="ORF">GCM10022281_17270</name>
</gene>
<dbReference type="InterPro" id="IPR003400">
    <property type="entry name" value="ExbD"/>
</dbReference>
<sequence length="141" mass="15203">MAALAFTPQPTPEPMVDLNTTPLIDVMLVLIIMLIITIPSQTHSVSLDLPTGPPLKNPPLLDKNKVVITEAGALLFNGRPVDRAELRALLDATGQLAHEPELQLQPAALAPYGAVDEVLVAVRQAHLNRVGFVGNENYARF</sequence>
<comment type="caution">
    <text evidence="8">The sequence shown here is derived from an EMBL/GenBank/DDBJ whole genome shotgun (WGS) entry which is preliminary data.</text>
</comment>
<dbReference type="Pfam" id="PF02472">
    <property type="entry name" value="ExbD"/>
    <property type="match status" value="1"/>
</dbReference>
<dbReference type="EMBL" id="BAABBR010000001">
    <property type="protein sequence ID" value="GAA4037188.1"/>
    <property type="molecule type" value="Genomic_DNA"/>
</dbReference>